<reference evidence="3" key="1">
    <citation type="journal article" date="2023" name="Science">
        <title>Elucidation of the pathway for biosynthesis of saponin adjuvants from the soapbark tree.</title>
        <authorList>
            <person name="Reed J."/>
            <person name="Orme A."/>
            <person name="El-Demerdash A."/>
            <person name="Owen C."/>
            <person name="Martin L.B.B."/>
            <person name="Misra R.C."/>
            <person name="Kikuchi S."/>
            <person name="Rejzek M."/>
            <person name="Martin A.C."/>
            <person name="Harkess A."/>
            <person name="Leebens-Mack J."/>
            <person name="Louveau T."/>
            <person name="Stephenson M.J."/>
            <person name="Osbourn A."/>
        </authorList>
    </citation>
    <scope>NUCLEOTIDE SEQUENCE</scope>
    <source>
        <strain evidence="3">S10</strain>
    </source>
</reference>
<gene>
    <name evidence="3" type="ORF">O6P43_027926</name>
</gene>
<feature type="signal peptide" evidence="2">
    <location>
        <begin position="1"/>
        <end position="28"/>
    </location>
</feature>
<comment type="caution">
    <text evidence="3">The sequence shown here is derived from an EMBL/GenBank/DDBJ whole genome shotgun (WGS) entry which is preliminary data.</text>
</comment>
<protein>
    <submittedName>
        <fullName evidence="3">Transmembrane protein</fullName>
    </submittedName>
</protein>
<feature type="chain" id="PRO_5042276765" evidence="2">
    <location>
        <begin position="29"/>
        <end position="539"/>
    </location>
</feature>
<keyword evidence="4" id="KW-1185">Reference proteome</keyword>
<evidence type="ECO:0000313" key="4">
    <source>
        <dbReference type="Proteomes" id="UP001163823"/>
    </source>
</evidence>
<dbReference type="PANTHER" id="PTHR31414">
    <property type="entry name" value="TRANSMEMBRANE PROTEIN DDB_G0292058"/>
    <property type="match status" value="1"/>
</dbReference>
<accession>A0AAD7L7B9</accession>
<feature type="transmembrane region" description="Helical" evidence="1">
    <location>
        <begin position="285"/>
        <end position="304"/>
    </location>
</feature>
<proteinExistence type="predicted"/>
<feature type="transmembrane region" description="Helical" evidence="1">
    <location>
        <begin position="498"/>
        <end position="520"/>
    </location>
</feature>
<feature type="transmembrane region" description="Helical" evidence="1">
    <location>
        <begin position="260"/>
        <end position="278"/>
    </location>
</feature>
<dbReference type="InterPro" id="IPR040283">
    <property type="entry name" value="DDB_G0292058-like"/>
</dbReference>
<dbReference type="EMBL" id="JARAOO010000011">
    <property type="protein sequence ID" value="KAJ7951955.1"/>
    <property type="molecule type" value="Genomic_DNA"/>
</dbReference>
<name>A0AAD7L7B9_QUISA</name>
<keyword evidence="2" id="KW-0732">Signal</keyword>
<dbReference type="GO" id="GO:0009506">
    <property type="term" value="C:plasmodesma"/>
    <property type="evidence" value="ECO:0007669"/>
    <property type="project" value="TreeGrafter"/>
</dbReference>
<dbReference type="AlphaFoldDB" id="A0AAD7L7B9"/>
<evidence type="ECO:0000313" key="3">
    <source>
        <dbReference type="EMBL" id="KAJ7951955.1"/>
    </source>
</evidence>
<keyword evidence="1" id="KW-0472">Membrane</keyword>
<dbReference type="KEGG" id="qsa:O6P43_027926"/>
<dbReference type="GO" id="GO:0005886">
    <property type="term" value="C:plasma membrane"/>
    <property type="evidence" value="ECO:0007669"/>
    <property type="project" value="TreeGrafter"/>
</dbReference>
<dbReference type="Proteomes" id="UP001163823">
    <property type="component" value="Chromosome 11"/>
</dbReference>
<sequence>MMSLTFKSSLFLLVPTLLLISSFSLCHGAIDNIQGVVQDGQNAVTSWAKIQGKFPAASENTTLILAANRTHRIDPLKKFSYYDGGWDITNKNYFSSLAYTSVPLFVTAVIWFLLVGLCFVIFLFCYCCCCCFCRRKRRNYGYSRVAYAVSLVFLILLTGIAIYGSVVLYTAQGKFQTSTSNVIKFLISQANTTLQNLKGVLISLVAAKQVGIGQYILPLELMQNIDIVGKLANSSAILNNIQTEASTKAVDHFLKAVRNSFQTVTALMLLFSFSGFVLSAFGLRLLVYILLILGWILVTGNYILSALSLLVHNAVADTCVAMDEWVEHPAVHSALSKLLPCMDSTTAQEIFSTNKNVTFQLVNTVNAFIIHVANNDVPVMAQSIHYNQSGPLVPILCNPYNPDMTDRKCATDEVDSSNATKAWQRYACNVSASGYCTTTGRLTPTLYSQMATAANVSSAMYQHVPFLVGLLDCTFVHETFSKISKDHCPGLRHQSYKIYTGLVMVSVAVMFSLIFWLIFVRERHHQTSYQKHVFQFRKL</sequence>
<evidence type="ECO:0000256" key="1">
    <source>
        <dbReference type="SAM" id="Phobius"/>
    </source>
</evidence>
<feature type="transmembrane region" description="Helical" evidence="1">
    <location>
        <begin position="145"/>
        <end position="171"/>
    </location>
</feature>
<dbReference type="PANTHER" id="PTHR31414:SF15">
    <property type="entry name" value="PLASMA MEMBRANE FUSION PROTEIN"/>
    <property type="match status" value="1"/>
</dbReference>
<keyword evidence="1 3" id="KW-0812">Transmembrane</keyword>
<evidence type="ECO:0000256" key="2">
    <source>
        <dbReference type="SAM" id="SignalP"/>
    </source>
</evidence>
<keyword evidence="1" id="KW-1133">Transmembrane helix</keyword>
<feature type="transmembrane region" description="Helical" evidence="1">
    <location>
        <begin position="104"/>
        <end position="133"/>
    </location>
</feature>
<organism evidence="3 4">
    <name type="scientific">Quillaja saponaria</name>
    <name type="common">Soap bark tree</name>
    <dbReference type="NCBI Taxonomy" id="32244"/>
    <lineage>
        <taxon>Eukaryota</taxon>
        <taxon>Viridiplantae</taxon>
        <taxon>Streptophyta</taxon>
        <taxon>Embryophyta</taxon>
        <taxon>Tracheophyta</taxon>
        <taxon>Spermatophyta</taxon>
        <taxon>Magnoliopsida</taxon>
        <taxon>eudicotyledons</taxon>
        <taxon>Gunneridae</taxon>
        <taxon>Pentapetalae</taxon>
        <taxon>rosids</taxon>
        <taxon>fabids</taxon>
        <taxon>Fabales</taxon>
        <taxon>Quillajaceae</taxon>
        <taxon>Quillaja</taxon>
    </lineage>
</organism>